<dbReference type="EMBL" id="JAZDWU010000001">
    <property type="protein sequence ID" value="KAL0015647.1"/>
    <property type="molecule type" value="Genomic_DNA"/>
</dbReference>
<organism evidence="1 2">
    <name type="scientific">Lithocarpus litseifolius</name>
    <dbReference type="NCBI Taxonomy" id="425828"/>
    <lineage>
        <taxon>Eukaryota</taxon>
        <taxon>Viridiplantae</taxon>
        <taxon>Streptophyta</taxon>
        <taxon>Embryophyta</taxon>
        <taxon>Tracheophyta</taxon>
        <taxon>Spermatophyta</taxon>
        <taxon>Magnoliopsida</taxon>
        <taxon>eudicotyledons</taxon>
        <taxon>Gunneridae</taxon>
        <taxon>Pentapetalae</taxon>
        <taxon>rosids</taxon>
        <taxon>fabids</taxon>
        <taxon>Fagales</taxon>
        <taxon>Fagaceae</taxon>
        <taxon>Lithocarpus</taxon>
    </lineage>
</organism>
<keyword evidence="2" id="KW-1185">Reference proteome</keyword>
<reference evidence="1 2" key="1">
    <citation type="submission" date="2024-01" db="EMBL/GenBank/DDBJ databases">
        <title>A telomere-to-telomere, gap-free genome of sweet tea (Lithocarpus litseifolius).</title>
        <authorList>
            <person name="Zhou J."/>
        </authorList>
    </citation>
    <scope>NUCLEOTIDE SEQUENCE [LARGE SCALE GENOMIC DNA]</scope>
    <source>
        <strain evidence="1">Zhou-2022a</strain>
        <tissue evidence="1">Leaf</tissue>
    </source>
</reference>
<gene>
    <name evidence="1" type="ORF">SO802_002716</name>
</gene>
<sequence>MVHGTSPAMPMAENNITFTHSPFWVQLWGLPFKLMSEEIGHDIRGKVIEVDKRSMQTDQARPGQVHEINLSEKEGMWQTEKVRGDGLLFGTKGFPFFAVTVESLGMTKNTAHQVLQNNALIDNMASG</sequence>
<comment type="caution">
    <text evidence="1">The sequence shown here is derived from an EMBL/GenBank/DDBJ whole genome shotgun (WGS) entry which is preliminary data.</text>
</comment>
<evidence type="ECO:0008006" key="3">
    <source>
        <dbReference type="Google" id="ProtNLM"/>
    </source>
</evidence>
<name>A0AAW2E0M4_9ROSI</name>
<dbReference type="Proteomes" id="UP001459277">
    <property type="component" value="Unassembled WGS sequence"/>
</dbReference>
<evidence type="ECO:0000313" key="1">
    <source>
        <dbReference type="EMBL" id="KAL0015647.1"/>
    </source>
</evidence>
<protein>
    <recommendedName>
        <fullName evidence="3">DUF4283 domain-containing protein</fullName>
    </recommendedName>
</protein>
<evidence type="ECO:0000313" key="2">
    <source>
        <dbReference type="Proteomes" id="UP001459277"/>
    </source>
</evidence>
<accession>A0AAW2E0M4</accession>
<dbReference type="AlphaFoldDB" id="A0AAW2E0M4"/>
<proteinExistence type="predicted"/>